<reference evidence="3 4" key="1">
    <citation type="submission" date="2017-11" db="EMBL/GenBank/DDBJ databases">
        <title>Streptomyces carmine sp. nov., a novel actinomycete isolated from Sophora alopecuroides in Xinjiang, China.</title>
        <authorList>
            <person name="Wang Y."/>
            <person name="Luo X."/>
            <person name="Wan C."/>
            <person name="Zhang L."/>
        </authorList>
    </citation>
    <scope>NUCLEOTIDE SEQUENCE [LARGE SCALE GENOMIC DNA]</scope>
    <source>
        <strain evidence="3 4">TRM SA0054</strain>
    </source>
</reference>
<proteinExistence type="predicted"/>
<protein>
    <submittedName>
        <fullName evidence="3">Uncharacterized protein</fullName>
    </submittedName>
</protein>
<dbReference type="EMBL" id="PGGW01000061">
    <property type="protein sequence ID" value="PJE95835.1"/>
    <property type="molecule type" value="Genomic_DNA"/>
</dbReference>
<evidence type="ECO:0000256" key="2">
    <source>
        <dbReference type="SAM" id="Phobius"/>
    </source>
</evidence>
<dbReference type="AlphaFoldDB" id="A0A2M8LV73"/>
<gene>
    <name evidence="3" type="ORF">CUT44_21535</name>
</gene>
<evidence type="ECO:0000313" key="4">
    <source>
        <dbReference type="Proteomes" id="UP000230407"/>
    </source>
</evidence>
<keyword evidence="2" id="KW-0472">Membrane</keyword>
<feature type="region of interest" description="Disordered" evidence="1">
    <location>
        <begin position="1"/>
        <end position="47"/>
    </location>
</feature>
<keyword evidence="4" id="KW-1185">Reference proteome</keyword>
<keyword evidence="2" id="KW-1133">Transmembrane helix</keyword>
<accession>A0A2M8LV73</accession>
<organism evidence="3 4">
    <name type="scientific">Streptomyces carminius</name>
    <dbReference type="NCBI Taxonomy" id="2665496"/>
    <lineage>
        <taxon>Bacteria</taxon>
        <taxon>Bacillati</taxon>
        <taxon>Actinomycetota</taxon>
        <taxon>Actinomycetes</taxon>
        <taxon>Kitasatosporales</taxon>
        <taxon>Streptomycetaceae</taxon>
        <taxon>Streptomyces</taxon>
    </lineage>
</organism>
<dbReference type="RefSeq" id="WP_100203559.1">
    <property type="nucleotide sequence ID" value="NZ_PGGW01000061.1"/>
</dbReference>
<name>A0A2M8LV73_9ACTN</name>
<sequence length="144" mass="15537">MRDRHPVLSCGTGGGPRLVPVGRTDLVEGRPPMPDHPAAPRQPENPESVLLRARDLIEADDPRIHEVEEALAPELSRETSPDRLHYLAALAVAAVDARRGDRRAERGWAYHAATAVVAVMFLVLGVSMVAAVVAGVFALWKAVL</sequence>
<evidence type="ECO:0000313" key="3">
    <source>
        <dbReference type="EMBL" id="PJE95835.1"/>
    </source>
</evidence>
<keyword evidence="2" id="KW-0812">Transmembrane</keyword>
<feature type="transmembrane region" description="Helical" evidence="2">
    <location>
        <begin position="108"/>
        <end position="140"/>
    </location>
</feature>
<comment type="caution">
    <text evidence="3">The sequence shown here is derived from an EMBL/GenBank/DDBJ whole genome shotgun (WGS) entry which is preliminary data.</text>
</comment>
<dbReference type="Proteomes" id="UP000230407">
    <property type="component" value="Unassembled WGS sequence"/>
</dbReference>
<evidence type="ECO:0000256" key="1">
    <source>
        <dbReference type="SAM" id="MobiDB-lite"/>
    </source>
</evidence>